<protein>
    <submittedName>
        <fullName evidence="1">Uncharacterized protein</fullName>
    </submittedName>
</protein>
<evidence type="ECO:0000313" key="1">
    <source>
        <dbReference type="EMBL" id="DAE18569.1"/>
    </source>
</evidence>
<name>A0A8S5QIG5_9CAUD</name>
<organism evidence="1">
    <name type="scientific">Myoviridae sp. ctxym25</name>
    <dbReference type="NCBI Taxonomy" id="2825210"/>
    <lineage>
        <taxon>Viruses</taxon>
        <taxon>Duplodnaviria</taxon>
        <taxon>Heunggongvirae</taxon>
        <taxon>Uroviricota</taxon>
        <taxon>Caudoviricetes</taxon>
    </lineage>
</organism>
<accession>A0A8S5QIG5</accession>
<proteinExistence type="predicted"/>
<dbReference type="EMBL" id="BK015658">
    <property type="protein sequence ID" value="DAE18569.1"/>
    <property type="molecule type" value="Genomic_DNA"/>
</dbReference>
<sequence>MKDYTDRSRLHLDTIDKLDYRGRLAGQLEASADRICDLQEHLMDGTDKLKPAEYDRLLDTYRAEVVRYDRLDRELAVLESPKRYVNKDLQRKRNEERRAKINY</sequence>
<reference evidence="1" key="1">
    <citation type="journal article" date="2021" name="Proc. Natl. Acad. Sci. U.S.A.">
        <title>A Catalog of Tens of Thousands of Viruses from Human Metagenomes Reveals Hidden Associations with Chronic Diseases.</title>
        <authorList>
            <person name="Tisza M.J."/>
            <person name="Buck C.B."/>
        </authorList>
    </citation>
    <scope>NUCLEOTIDE SEQUENCE</scope>
    <source>
        <strain evidence="1">Ctxym25</strain>
    </source>
</reference>